<reference evidence="3" key="1">
    <citation type="submission" date="2018-01" db="EMBL/GenBank/DDBJ databases">
        <authorList>
            <person name="Peeters C."/>
        </authorList>
    </citation>
    <scope>NUCLEOTIDE SEQUENCE [LARGE SCALE GENOMIC DNA]</scope>
</reference>
<feature type="region of interest" description="Disordered" evidence="1">
    <location>
        <begin position="51"/>
        <end position="74"/>
    </location>
</feature>
<evidence type="ECO:0000256" key="1">
    <source>
        <dbReference type="SAM" id="MobiDB-lite"/>
    </source>
</evidence>
<proteinExistence type="predicted"/>
<evidence type="ECO:0000313" key="2">
    <source>
        <dbReference type="EMBL" id="SPB17748.1"/>
    </source>
</evidence>
<dbReference type="EMBL" id="OGTP01000022">
    <property type="protein sequence ID" value="SPB17748.1"/>
    <property type="molecule type" value="Genomic_DNA"/>
</dbReference>
<sequence>MDDSVKTRGYDTILVSDAHTTEDMTQWGAPPPEAVIPHTNLYWRNQRAPGRAGGVIESSEIDLQLPSSSPNNQS</sequence>
<dbReference type="AlphaFoldDB" id="A0A2U3IC00"/>
<evidence type="ECO:0000313" key="3">
    <source>
        <dbReference type="Proteomes" id="UP000238169"/>
    </source>
</evidence>
<keyword evidence="3" id="KW-1185">Reference proteome</keyword>
<accession>A0A2U3IC00</accession>
<protein>
    <submittedName>
        <fullName evidence="2">Uncharacterized protein</fullName>
    </submittedName>
</protein>
<organism evidence="2 3">
    <name type="scientific">Caballeronia novacaledonica</name>
    <dbReference type="NCBI Taxonomy" id="1544861"/>
    <lineage>
        <taxon>Bacteria</taxon>
        <taxon>Pseudomonadati</taxon>
        <taxon>Pseudomonadota</taxon>
        <taxon>Betaproteobacteria</taxon>
        <taxon>Burkholderiales</taxon>
        <taxon>Burkholderiaceae</taxon>
        <taxon>Caballeronia</taxon>
    </lineage>
</organism>
<dbReference type="RefSeq" id="WP_245933144.1">
    <property type="nucleotide sequence ID" value="NZ_OGTP01000022.1"/>
</dbReference>
<dbReference type="Proteomes" id="UP000238169">
    <property type="component" value="Unassembled WGS sequence"/>
</dbReference>
<gene>
    <name evidence="2" type="ORF">NOV72_04953</name>
</gene>
<name>A0A2U3IC00_9BURK</name>
<feature type="compositionally biased region" description="Polar residues" evidence="1">
    <location>
        <begin position="65"/>
        <end position="74"/>
    </location>
</feature>